<evidence type="ECO:0008006" key="4">
    <source>
        <dbReference type="Google" id="ProtNLM"/>
    </source>
</evidence>
<dbReference type="InterPro" id="IPR013320">
    <property type="entry name" value="ConA-like_dom_sf"/>
</dbReference>
<keyword evidence="3" id="KW-1185">Reference proteome</keyword>
<dbReference type="RefSeq" id="WP_161488200.1">
    <property type="nucleotide sequence ID" value="NZ_CP019633.1"/>
</dbReference>
<name>A0A1Q2HSX6_9BACT</name>
<dbReference type="KEGG" id="pbu:L21SP3_02293"/>
<protein>
    <recommendedName>
        <fullName evidence="4">3-keto-disaccharide hydrolase domain-containing protein</fullName>
    </recommendedName>
</protein>
<proteinExistence type="predicted"/>
<reference evidence="3" key="1">
    <citation type="submission" date="2017-02" db="EMBL/GenBank/DDBJ databases">
        <title>Comparative genomics and description of representatives of a novel lineage of planctomycetes thriving in anoxic sediments.</title>
        <authorList>
            <person name="Spring S."/>
            <person name="Bunk B."/>
            <person name="Sproer C."/>
            <person name="Klenk H.-P."/>
        </authorList>
    </citation>
    <scope>NUCLEOTIDE SEQUENCE [LARGE SCALE GENOMIC DNA]</scope>
    <source>
        <strain evidence="3">L21-RPul-D3</strain>
    </source>
</reference>
<dbReference type="OrthoDB" id="7171052at2"/>
<dbReference type="SUPFAM" id="SSF49899">
    <property type="entry name" value="Concanavalin A-like lectins/glucanases"/>
    <property type="match status" value="2"/>
</dbReference>
<evidence type="ECO:0000256" key="1">
    <source>
        <dbReference type="SAM" id="SignalP"/>
    </source>
</evidence>
<feature type="signal peptide" evidence="1">
    <location>
        <begin position="1"/>
        <end position="21"/>
    </location>
</feature>
<dbReference type="EMBL" id="CP019633">
    <property type="protein sequence ID" value="AQQ10461.1"/>
    <property type="molecule type" value="Genomic_DNA"/>
</dbReference>
<dbReference type="Gene3D" id="2.60.120.200">
    <property type="match status" value="2"/>
</dbReference>
<feature type="chain" id="PRO_5010322757" description="3-keto-disaccharide hydrolase domain-containing protein" evidence="1">
    <location>
        <begin position="22"/>
        <end position="473"/>
    </location>
</feature>
<dbReference type="Proteomes" id="UP000188273">
    <property type="component" value="Chromosome"/>
</dbReference>
<organism evidence="2 3">
    <name type="scientific">Sedimentisphaera cyanobacteriorum</name>
    <dbReference type="NCBI Taxonomy" id="1940790"/>
    <lineage>
        <taxon>Bacteria</taxon>
        <taxon>Pseudomonadati</taxon>
        <taxon>Planctomycetota</taxon>
        <taxon>Phycisphaerae</taxon>
        <taxon>Sedimentisphaerales</taxon>
        <taxon>Sedimentisphaeraceae</taxon>
        <taxon>Sedimentisphaera</taxon>
    </lineage>
</organism>
<dbReference type="Pfam" id="PF09224">
    <property type="entry name" value="DUF1961"/>
    <property type="match status" value="1"/>
</dbReference>
<sequence precursor="true">MKAVKLLIFMLACGACMGYEAKIWLTQDAVNSTGLSDTERADVSDFVNFDIIDGPMNGAKALKAKEKKMYFSGDLNAPISKEGTFMIWIRPHKTMRTGKGEPEETYEIAEVDKLFKFDLAKSANKLDFRFSWENGTSRLNDMHILLPEIPGEEWMHFAFVWDADEGIFNCYVNGTPYLRKRRRLKQLDNEGGNRLNITTSQIAVSECRLYDKVIEESAIDHYIEQQNRKKMNKYLGIIPTREFSLLGYFGSEDIEKELIFSSPLRAPKDVRGWVAEGPAQINFRKDGLVMESTMKDFDFATGHITFWCWANFPPNFLAEWNVQVLSENGACLVFFSAIGQNGKDVYDSSIDFRTGRSEDYTNGDIDLYSLSYYSDMPLGASRNASYLRLNSGRYLADLGIPGIDSKSNEVHKITLMRAEGRIQLAVDGWVIIDYQEDKERFGKLPGAGKIGFRQLKWTKVKYSDFKVYALKKD</sequence>
<evidence type="ECO:0000313" key="3">
    <source>
        <dbReference type="Proteomes" id="UP000188273"/>
    </source>
</evidence>
<gene>
    <name evidence="2" type="ORF">L21SP3_02293</name>
</gene>
<evidence type="ECO:0000313" key="2">
    <source>
        <dbReference type="EMBL" id="AQQ10461.1"/>
    </source>
</evidence>
<dbReference type="InterPro" id="IPR015305">
    <property type="entry name" value="DUF1961"/>
</dbReference>
<dbReference type="AlphaFoldDB" id="A0A1Q2HSX6"/>
<dbReference type="STRING" id="1940790.L21SP3_02293"/>
<keyword evidence="1" id="KW-0732">Signal</keyword>
<accession>A0A1Q2HSX6</accession>
<dbReference type="Pfam" id="PF13385">
    <property type="entry name" value="Laminin_G_3"/>
    <property type="match status" value="1"/>
</dbReference>